<dbReference type="RefSeq" id="XP_060446490.1">
    <property type="nucleotide sequence ID" value="XM_060590268.1"/>
</dbReference>
<name>A0AAJ0EG95_9PEZI</name>
<dbReference type="GeneID" id="85475130"/>
<sequence length="53" mass="6350">MEQLRVDHPGPRRSPHANRPLTQRRDRNLRLEPSRRISLSRNPPRRQLYAARA</sequence>
<feature type="compositionally biased region" description="Basic and acidic residues" evidence="1">
    <location>
        <begin position="23"/>
        <end position="35"/>
    </location>
</feature>
<dbReference type="EMBL" id="JAHMHQ010000008">
    <property type="protein sequence ID" value="KAK1637883.1"/>
    <property type="molecule type" value="Genomic_DNA"/>
</dbReference>
<keyword evidence="3" id="KW-1185">Reference proteome</keyword>
<evidence type="ECO:0000313" key="3">
    <source>
        <dbReference type="Proteomes" id="UP001243989"/>
    </source>
</evidence>
<gene>
    <name evidence="2" type="ORF">BDP81DRAFT_426106</name>
</gene>
<evidence type="ECO:0000313" key="2">
    <source>
        <dbReference type="EMBL" id="KAK1637883.1"/>
    </source>
</evidence>
<feature type="compositionally biased region" description="Basic and acidic residues" evidence="1">
    <location>
        <begin position="1"/>
        <end position="10"/>
    </location>
</feature>
<organism evidence="2 3">
    <name type="scientific">Colletotrichum phormii</name>
    <dbReference type="NCBI Taxonomy" id="359342"/>
    <lineage>
        <taxon>Eukaryota</taxon>
        <taxon>Fungi</taxon>
        <taxon>Dikarya</taxon>
        <taxon>Ascomycota</taxon>
        <taxon>Pezizomycotina</taxon>
        <taxon>Sordariomycetes</taxon>
        <taxon>Hypocreomycetidae</taxon>
        <taxon>Glomerellales</taxon>
        <taxon>Glomerellaceae</taxon>
        <taxon>Colletotrichum</taxon>
        <taxon>Colletotrichum acutatum species complex</taxon>
    </lineage>
</organism>
<proteinExistence type="predicted"/>
<feature type="region of interest" description="Disordered" evidence="1">
    <location>
        <begin position="1"/>
        <end position="53"/>
    </location>
</feature>
<protein>
    <submittedName>
        <fullName evidence="2">Uncharacterized protein</fullName>
    </submittedName>
</protein>
<dbReference type="AlphaFoldDB" id="A0AAJ0EG95"/>
<evidence type="ECO:0000256" key="1">
    <source>
        <dbReference type="SAM" id="MobiDB-lite"/>
    </source>
</evidence>
<reference evidence="2" key="1">
    <citation type="submission" date="2021-06" db="EMBL/GenBank/DDBJ databases">
        <title>Comparative genomics, transcriptomics and evolutionary studies reveal genomic signatures of adaptation to plant cell wall in hemibiotrophic fungi.</title>
        <authorList>
            <consortium name="DOE Joint Genome Institute"/>
            <person name="Baroncelli R."/>
            <person name="Diaz J.F."/>
            <person name="Benocci T."/>
            <person name="Peng M."/>
            <person name="Battaglia E."/>
            <person name="Haridas S."/>
            <person name="Andreopoulos W."/>
            <person name="Labutti K."/>
            <person name="Pangilinan J."/>
            <person name="Floch G.L."/>
            <person name="Makela M.R."/>
            <person name="Henrissat B."/>
            <person name="Grigoriev I.V."/>
            <person name="Crouch J.A."/>
            <person name="De Vries R.P."/>
            <person name="Sukno S.A."/>
            <person name="Thon M.R."/>
        </authorList>
    </citation>
    <scope>NUCLEOTIDE SEQUENCE</scope>
    <source>
        <strain evidence="2">CBS 102054</strain>
    </source>
</reference>
<comment type="caution">
    <text evidence="2">The sequence shown here is derived from an EMBL/GenBank/DDBJ whole genome shotgun (WGS) entry which is preliminary data.</text>
</comment>
<accession>A0AAJ0EG95</accession>
<dbReference type="Proteomes" id="UP001243989">
    <property type="component" value="Unassembled WGS sequence"/>
</dbReference>